<comment type="subcellular location">
    <subcellularLocation>
        <location evidence="1 8">Nucleus</location>
    </subcellularLocation>
</comment>
<evidence type="ECO:0000256" key="8">
    <source>
        <dbReference type="RuleBase" id="RU364141"/>
    </source>
</evidence>
<keyword evidence="4 8" id="KW-0805">Transcription regulation</keyword>
<reference evidence="11" key="1">
    <citation type="submission" date="2014-03" db="EMBL/GenBank/DDBJ databases">
        <authorList>
            <person name="Casaregola S."/>
        </authorList>
    </citation>
    <scope>NUCLEOTIDE SEQUENCE [LARGE SCALE GENOMIC DNA]</scope>
    <source>
        <strain evidence="11">CLIB 918</strain>
    </source>
</reference>
<evidence type="ECO:0000313" key="11">
    <source>
        <dbReference type="EMBL" id="CDO55224.1"/>
    </source>
</evidence>
<dbReference type="GO" id="GO:0003712">
    <property type="term" value="F:transcription coregulator activity"/>
    <property type="evidence" value="ECO:0007669"/>
    <property type="project" value="InterPro"/>
</dbReference>
<feature type="compositionally biased region" description="Acidic residues" evidence="10">
    <location>
        <begin position="309"/>
        <end position="328"/>
    </location>
</feature>
<dbReference type="STRING" id="1173061.A0A0J9XDA6"/>
<keyword evidence="12" id="KW-1185">Reference proteome</keyword>
<organism evidence="11 12">
    <name type="scientific">Geotrichum candidum</name>
    <name type="common">Oospora lactis</name>
    <name type="synonym">Dipodascus geotrichum</name>
    <dbReference type="NCBI Taxonomy" id="1173061"/>
    <lineage>
        <taxon>Eukaryota</taxon>
        <taxon>Fungi</taxon>
        <taxon>Dikarya</taxon>
        <taxon>Ascomycota</taxon>
        <taxon>Saccharomycotina</taxon>
        <taxon>Dipodascomycetes</taxon>
        <taxon>Dipodascales</taxon>
        <taxon>Dipodascaceae</taxon>
        <taxon>Geotrichum</taxon>
    </lineage>
</organism>
<evidence type="ECO:0000256" key="2">
    <source>
        <dbReference type="ARBA" id="ARBA00009626"/>
    </source>
</evidence>
<dbReference type="PANTHER" id="PTHR13208:SF2">
    <property type="entry name" value="MEDIATOR OF RNA POLYMERASE II TRANSCRIPTION SUBUNIT 4"/>
    <property type="match status" value="1"/>
</dbReference>
<feature type="region of interest" description="Disordered" evidence="10">
    <location>
        <begin position="240"/>
        <end position="328"/>
    </location>
</feature>
<gene>
    <name evidence="8" type="primary">MED4</name>
    <name evidence="11" type="ORF">BN980_GECA10s01836g</name>
</gene>
<dbReference type="OrthoDB" id="1929813at2759"/>
<dbReference type="GO" id="GO:0070847">
    <property type="term" value="C:core mediator complex"/>
    <property type="evidence" value="ECO:0007669"/>
    <property type="project" value="TreeGrafter"/>
</dbReference>
<accession>A0A0J9XDA6</accession>
<feature type="region of interest" description="Disordered" evidence="10">
    <location>
        <begin position="26"/>
        <end position="74"/>
    </location>
</feature>
<sequence>MQPFTPPSLNPATPGSTTRLRVSSGLYQTPTTPSQLSINTPMTGSSEEVMSNSTDKLGRSAIGGASGNNQGNKIMKPTVAGSLDKFEKVLAGLVESVARFRPSPELAQKLIDVDVELSESLEELARQHKATQRLKKLRKTSEALDEQLNTLLVTLADCRRTLRALPKPDEKVMKEHSTNAGLIKHEKGVFAKDLLRYATKITKFTSAPPGYQTAPEHANLPWPTDDEMRRGVLALSAITGTSEEAQPTTDKEEAPVPEAPKASSSEPESDSKSGAPLQEANGFAERRNSITRFGEEDTSVAPTTHLDLDLFDPDDDDDDDDDEDMVDV</sequence>
<evidence type="ECO:0000256" key="3">
    <source>
        <dbReference type="ARBA" id="ARBA00020629"/>
    </source>
</evidence>
<evidence type="ECO:0000256" key="5">
    <source>
        <dbReference type="ARBA" id="ARBA00023163"/>
    </source>
</evidence>
<dbReference type="InterPro" id="IPR019258">
    <property type="entry name" value="Mediator_Med4"/>
</dbReference>
<feature type="compositionally biased region" description="Polar residues" evidence="10">
    <location>
        <begin position="26"/>
        <end position="55"/>
    </location>
</feature>
<proteinExistence type="inferred from homology"/>
<evidence type="ECO:0000256" key="7">
    <source>
        <dbReference type="ARBA" id="ARBA00031257"/>
    </source>
</evidence>
<evidence type="ECO:0000256" key="10">
    <source>
        <dbReference type="SAM" id="MobiDB-lite"/>
    </source>
</evidence>
<dbReference type="Pfam" id="PF10018">
    <property type="entry name" value="Med4"/>
    <property type="match status" value="1"/>
</dbReference>
<feature type="coiled-coil region" evidence="9">
    <location>
        <begin position="127"/>
        <end position="154"/>
    </location>
</feature>
<keyword evidence="8" id="KW-0010">Activator</keyword>
<comment type="caution">
    <text evidence="11">The sequence shown here is derived from an EMBL/GenBank/DDBJ whole genome shotgun (WGS) entry which is preliminary data.</text>
</comment>
<dbReference type="AlphaFoldDB" id="A0A0J9XDA6"/>
<dbReference type="GO" id="GO:0016592">
    <property type="term" value="C:mediator complex"/>
    <property type="evidence" value="ECO:0007669"/>
    <property type="project" value="InterPro"/>
</dbReference>
<keyword evidence="5 8" id="KW-0804">Transcription</keyword>
<name>A0A0J9XDA6_GEOCN</name>
<comment type="subunit">
    <text evidence="8">Component of the Mediator complex.</text>
</comment>
<evidence type="ECO:0000256" key="4">
    <source>
        <dbReference type="ARBA" id="ARBA00023015"/>
    </source>
</evidence>
<evidence type="ECO:0000313" key="12">
    <source>
        <dbReference type="Proteomes" id="UP000242525"/>
    </source>
</evidence>
<dbReference type="Proteomes" id="UP000242525">
    <property type="component" value="Unassembled WGS sequence"/>
</dbReference>
<keyword evidence="9" id="KW-0175">Coiled coil</keyword>
<protein>
    <recommendedName>
        <fullName evidence="3 8">Mediator of RNA polymerase II transcription subunit 4</fullName>
    </recommendedName>
    <alternativeName>
        <fullName evidence="7 8">Mediator complex subunit 4</fullName>
    </alternativeName>
</protein>
<evidence type="ECO:0000256" key="6">
    <source>
        <dbReference type="ARBA" id="ARBA00023242"/>
    </source>
</evidence>
<evidence type="ECO:0000256" key="9">
    <source>
        <dbReference type="SAM" id="Coils"/>
    </source>
</evidence>
<dbReference type="GO" id="GO:0006357">
    <property type="term" value="P:regulation of transcription by RNA polymerase II"/>
    <property type="evidence" value="ECO:0007669"/>
    <property type="project" value="InterPro"/>
</dbReference>
<comment type="function">
    <text evidence="8">Component of the Mediator complex, a coactivator involved in the regulated transcription of nearly all RNA polymerase II-dependent genes. Mediator functions as a bridge to convey information from gene-specific regulatory proteins to the basal RNA polymerase II transcription machinery. Mediator is recruited to promoters by direct interactions with regulatory proteins and serves as a scaffold for the assembly of a functional preinitiation complex with RNA polymerase II and the general transcription factors.</text>
</comment>
<dbReference type="PANTHER" id="PTHR13208">
    <property type="entry name" value="MEDIATOR OF RNA POLYMERASE II TRANSCRIPTION SUBUNIT 4"/>
    <property type="match status" value="1"/>
</dbReference>
<keyword evidence="6 8" id="KW-0539">Nucleus</keyword>
<dbReference type="EMBL" id="CCBN010000010">
    <property type="protein sequence ID" value="CDO55224.1"/>
    <property type="molecule type" value="Genomic_DNA"/>
</dbReference>
<comment type="similarity">
    <text evidence="2 8">Belongs to the Mediator complex subunit 4 family.</text>
</comment>
<evidence type="ECO:0000256" key="1">
    <source>
        <dbReference type="ARBA" id="ARBA00004123"/>
    </source>
</evidence>